<proteinExistence type="predicted"/>
<accession>A0A1B9C0J2</accession>
<protein>
    <submittedName>
        <fullName evidence="1">Uncharacterized protein</fullName>
    </submittedName>
</protein>
<dbReference type="Proteomes" id="UP000093129">
    <property type="component" value="Unassembled WGS sequence"/>
</dbReference>
<dbReference type="AlphaFoldDB" id="A0A1B9C0J2"/>
<sequence>MKRTDQINGIDWNWSDVFAVYSPCLTTPIDAVLAVRYMKMGYKKTRELIKNNKEIPPFLDANLFESMSQNRRARIEAYECGALHAMHVNGRLK</sequence>
<dbReference type="EMBL" id="MASQ01000067">
    <property type="protein sequence ID" value="OCB03410.1"/>
    <property type="molecule type" value="Genomic_DNA"/>
</dbReference>
<dbReference type="RefSeq" id="WP_065412877.1">
    <property type="nucleotide sequence ID" value="NZ_MASQ01000067.1"/>
</dbReference>
<name>A0A1B9C0J2_9PROT</name>
<gene>
    <name evidence="1" type="ORF">BBC27_08060</name>
</gene>
<organism evidence="1 2">
    <name type="scientific">Acidithiobacillus ferrivorans</name>
    <dbReference type="NCBI Taxonomy" id="160808"/>
    <lineage>
        <taxon>Bacteria</taxon>
        <taxon>Pseudomonadati</taxon>
        <taxon>Pseudomonadota</taxon>
        <taxon>Acidithiobacillia</taxon>
        <taxon>Acidithiobacillales</taxon>
        <taxon>Acidithiobacillaceae</taxon>
        <taxon>Acidithiobacillus</taxon>
    </lineage>
</organism>
<evidence type="ECO:0000313" key="1">
    <source>
        <dbReference type="EMBL" id="OCB03410.1"/>
    </source>
</evidence>
<reference evidence="1 2" key="1">
    <citation type="submission" date="2016-07" db="EMBL/GenBank/DDBJ databases">
        <title>Draft genome of a psychrotolerant acidophile Acidithiobacillus ferrivorans strain YL15.</title>
        <authorList>
            <person name="Peng T."/>
            <person name="Ma L."/>
            <person name="Nan M."/>
            <person name="An N."/>
            <person name="Wang M."/>
            <person name="Qiu G."/>
            <person name="Zeng W."/>
        </authorList>
    </citation>
    <scope>NUCLEOTIDE SEQUENCE [LARGE SCALE GENOMIC DNA]</scope>
    <source>
        <strain evidence="1 2">YL15</strain>
    </source>
</reference>
<comment type="caution">
    <text evidence="1">The sequence shown here is derived from an EMBL/GenBank/DDBJ whole genome shotgun (WGS) entry which is preliminary data.</text>
</comment>
<evidence type="ECO:0000313" key="2">
    <source>
        <dbReference type="Proteomes" id="UP000093129"/>
    </source>
</evidence>